<dbReference type="PANTHER" id="PTHR23117">
    <property type="entry name" value="GUANYLATE KINASE-RELATED"/>
    <property type="match status" value="1"/>
</dbReference>
<dbReference type="Gene3D" id="3.40.50.300">
    <property type="entry name" value="P-loop containing nucleotide triphosphate hydrolases"/>
    <property type="match status" value="1"/>
</dbReference>
<gene>
    <name evidence="10" type="ORF">BGW36DRAFT_368759</name>
</gene>
<name>A0AAD4L2K8_9EURO</name>
<dbReference type="NCBIfam" id="TIGR03263">
    <property type="entry name" value="guanyl_kin"/>
    <property type="match status" value="1"/>
</dbReference>
<dbReference type="InterPro" id="IPR020590">
    <property type="entry name" value="Guanylate_kinase_CS"/>
</dbReference>
<dbReference type="InterPro" id="IPR008145">
    <property type="entry name" value="GK/Ca_channel_bsu"/>
</dbReference>
<accession>A0AAD4L2K8</accession>
<evidence type="ECO:0000259" key="9">
    <source>
        <dbReference type="PROSITE" id="PS50052"/>
    </source>
</evidence>
<evidence type="ECO:0000256" key="7">
    <source>
        <dbReference type="ARBA" id="ARBA00022840"/>
    </source>
</evidence>
<dbReference type="CDD" id="cd00071">
    <property type="entry name" value="GMPK"/>
    <property type="match status" value="1"/>
</dbReference>
<sequence length="196" mass="22261">MAPTPPPDRRPIIISGPSGVGKGTLYQKLFDAHPDTFALSVSHTTRKRRPHEVEGKDYFFISPAEFPALVSQGAFVEYALFNGHYYGTSKKAIETQRAKGLVVVLDIEMQGVQQMKESGSIDARYVFIKPPSFHALEARLRNRATEEEVDIRERLTQARVEVEYAETQNDVYDLIIINDDLEKAYKELHDFVYSPI</sequence>
<evidence type="ECO:0000313" key="10">
    <source>
        <dbReference type="EMBL" id="KAH8703063.1"/>
    </source>
</evidence>
<feature type="domain" description="Guanylate kinase-like" evidence="9">
    <location>
        <begin position="9"/>
        <end position="193"/>
    </location>
</feature>
<dbReference type="GeneID" id="70245313"/>
<dbReference type="InterPro" id="IPR027417">
    <property type="entry name" value="P-loop_NTPase"/>
</dbReference>
<evidence type="ECO:0000256" key="4">
    <source>
        <dbReference type="ARBA" id="ARBA00022679"/>
    </source>
</evidence>
<dbReference type="PROSITE" id="PS50052">
    <property type="entry name" value="GUANYLATE_KINASE_2"/>
    <property type="match status" value="1"/>
</dbReference>
<dbReference type="EMBL" id="JAJTJA010000002">
    <property type="protein sequence ID" value="KAH8703063.1"/>
    <property type="molecule type" value="Genomic_DNA"/>
</dbReference>
<proteinExistence type="inferred from homology"/>
<keyword evidence="11" id="KW-1185">Reference proteome</keyword>
<keyword evidence="7" id="KW-0067">ATP-binding</keyword>
<evidence type="ECO:0000256" key="3">
    <source>
        <dbReference type="ARBA" id="ARBA00016296"/>
    </source>
</evidence>
<keyword evidence="5" id="KW-0547">Nucleotide-binding</keyword>
<evidence type="ECO:0000256" key="8">
    <source>
        <dbReference type="ARBA" id="ARBA00030128"/>
    </source>
</evidence>
<dbReference type="GO" id="GO:0004385">
    <property type="term" value="F:GMP kinase activity"/>
    <property type="evidence" value="ECO:0007669"/>
    <property type="project" value="UniProtKB-EC"/>
</dbReference>
<evidence type="ECO:0000313" key="11">
    <source>
        <dbReference type="Proteomes" id="UP001201262"/>
    </source>
</evidence>
<dbReference type="Pfam" id="PF00625">
    <property type="entry name" value="Guanylate_kin"/>
    <property type="match status" value="1"/>
</dbReference>
<protein>
    <recommendedName>
        <fullName evidence="3">Guanylate kinase</fullName>
        <ecNumber evidence="2">2.7.4.8</ecNumber>
    </recommendedName>
    <alternativeName>
        <fullName evidence="8">GMP kinase</fullName>
    </alternativeName>
</protein>
<dbReference type="SMART" id="SM00072">
    <property type="entry name" value="GuKc"/>
    <property type="match status" value="1"/>
</dbReference>
<dbReference type="FunFam" id="3.30.63.10:FF:000002">
    <property type="entry name" value="Guanylate kinase 1"/>
    <property type="match status" value="1"/>
</dbReference>
<dbReference type="FunFam" id="3.40.50.300:FF:000776">
    <property type="entry name" value="Guanylate kinase 2"/>
    <property type="match status" value="1"/>
</dbReference>
<evidence type="ECO:0000256" key="2">
    <source>
        <dbReference type="ARBA" id="ARBA00012961"/>
    </source>
</evidence>
<dbReference type="RefSeq" id="XP_046076081.1">
    <property type="nucleotide sequence ID" value="XM_046215026.1"/>
</dbReference>
<dbReference type="PANTHER" id="PTHR23117:SF13">
    <property type="entry name" value="GUANYLATE KINASE"/>
    <property type="match status" value="1"/>
</dbReference>
<keyword evidence="4" id="KW-0808">Transferase</keyword>
<organism evidence="10 11">
    <name type="scientific">Talaromyces proteolyticus</name>
    <dbReference type="NCBI Taxonomy" id="1131652"/>
    <lineage>
        <taxon>Eukaryota</taxon>
        <taxon>Fungi</taxon>
        <taxon>Dikarya</taxon>
        <taxon>Ascomycota</taxon>
        <taxon>Pezizomycotina</taxon>
        <taxon>Eurotiomycetes</taxon>
        <taxon>Eurotiomycetidae</taxon>
        <taxon>Eurotiales</taxon>
        <taxon>Trichocomaceae</taxon>
        <taxon>Talaromyces</taxon>
        <taxon>Talaromyces sect. Bacilispori</taxon>
    </lineage>
</organism>
<reference evidence="10" key="1">
    <citation type="submission" date="2021-12" db="EMBL/GenBank/DDBJ databases">
        <title>Convergent genome expansion in fungi linked to evolution of root-endophyte symbiosis.</title>
        <authorList>
            <consortium name="DOE Joint Genome Institute"/>
            <person name="Ke Y.-H."/>
            <person name="Bonito G."/>
            <person name="Liao H.-L."/>
            <person name="Looney B."/>
            <person name="Rojas-Flechas A."/>
            <person name="Nash J."/>
            <person name="Hameed K."/>
            <person name="Schadt C."/>
            <person name="Martin F."/>
            <person name="Crous P.W."/>
            <person name="Miettinen O."/>
            <person name="Magnuson J.K."/>
            <person name="Labbe J."/>
            <person name="Jacobson D."/>
            <person name="Doktycz M.J."/>
            <person name="Veneault-Fourrey C."/>
            <person name="Kuo A."/>
            <person name="Mondo S."/>
            <person name="Calhoun S."/>
            <person name="Riley R."/>
            <person name="Ohm R."/>
            <person name="LaButti K."/>
            <person name="Andreopoulos B."/>
            <person name="Pangilinan J."/>
            <person name="Nolan M."/>
            <person name="Tritt A."/>
            <person name="Clum A."/>
            <person name="Lipzen A."/>
            <person name="Daum C."/>
            <person name="Barry K."/>
            <person name="Grigoriev I.V."/>
            <person name="Vilgalys R."/>
        </authorList>
    </citation>
    <scope>NUCLEOTIDE SEQUENCE</scope>
    <source>
        <strain evidence="10">PMI_201</strain>
    </source>
</reference>
<dbReference type="EC" id="2.7.4.8" evidence="2"/>
<dbReference type="AlphaFoldDB" id="A0AAD4L2K8"/>
<dbReference type="Gene3D" id="3.30.63.10">
    <property type="entry name" value="Guanylate Kinase phosphate binding domain"/>
    <property type="match status" value="1"/>
</dbReference>
<comment type="similarity">
    <text evidence="1">Belongs to the guanylate kinase family.</text>
</comment>
<dbReference type="GO" id="GO:0005524">
    <property type="term" value="F:ATP binding"/>
    <property type="evidence" value="ECO:0007669"/>
    <property type="project" value="UniProtKB-KW"/>
</dbReference>
<evidence type="ECO:0000256" key="1">
    <source>
        <dbReference type="ARBA" id="ARBA00005790"/>
    </source>
</evidence>
<evidence type="ECO:0000256" key="5">
    <source>
        <dbReference type="ARBA" id="ARBA00022741"/>
    </source>
</evidence>
<dbReference type="Proteomes" id="UP001201262">
    <property type="component" value="Unassembled WGS sequence"/>
</dbReference>
<dbReference type="InterPro" id="IPR008144">
    <property type="entry name" value="Guanylate_kin-like_dom"/>
</dbReference>
<keyword evidence="6 10" id="KW-0418">Kinase</keyword>
<dbReference type="InterPro" id="IPR017665">
    <property type="entry name" value="Guanylate_kinase"/>
</dbReference>
<comment type="caution">
    <text evidence="10">The sequence shown here is derived from an EMBL/GenBank/DDBJ whole genome shotgun (WGS) entry which is preliminary data.</text>
</comment>
<dbReference type="SUPFAM" id="SSF52540">
    <property type="entry name" value="P-loop containing nucleoside triphosphate hydrolases"/>
    <property type="match status" value="1"/>
</dbReference>
<dbReference type="PROSITE" id="PS00856">
    <property type="entry name" value="GUANYLATE_KINASE_1"/>
    <property type="match status" value="1"/>
</dbReference>
<dbReference type="GO" id="GO:0005829">
    <property type="term" value="C:cytosol"/>
    <property type="evidence" value="ECO:0007669"/>
    <property type="project" value="TreeGrafter"/>
</dbReference>
<evidence type="ECO:0000256" key="6">
    <source>
        <dbReference type="ARBA" id="ARBA00022777"/>
    </source>
</evidence>